<comment type="caution">
    <text evidence="2">The sequence shown here is derived from an EMBL/GenBank/DDBJ whole genome shotgun (WGS) entry which is preliminary data.</text>
</comment>
<dbReference type="Gene3D" id="3.40.50.410">
    <property type="entry name" value="von Willebrand factor, type A domain"/>
    <property type="match status" value="1"/>
</dbReference>
<dbReference type="Proteomes" id="UP001163046">
    <property type="component" value="Unassembled WGS sequence"/>
</dbReference>
<feature type="domain" description="VWFA" evidence="1">
    <location>
        <begin position="1"/>
        <end position="114"/>
    </location>
</feature>
<dbReference type="SUPFAM" id="SSF53300">
    <property type="entry name" value="vWA-like"/>
    <property type="match status" value="1"/>
</dbReference>
<evidence type="ECO:0000259" key="1">
    <source>
        <dbReference type="PROSITE" id="PS50234"/>
    </source>
</evidence>
<dbReference type="SUPFAM" id="SSF52540">
    <property type="entry name" value="P-loop containing nucleoside triphosphate hydrolases"/>
    <property type="match status" value="1"/>
</dbReference>
<dbReference type="InterPro" id="IPR027417">
    <property type="entry name" value="P-loop_NTPase"/>
</dbReference>
<dbReference type="InterPro" id="IPR036465">
    <property type="entry name" value="vWFA_dom_sf"/>
</dbReference>
<sequence>MDLALTKAADNLREARRPGSRNQHQLVVLITAGKQLSNQDCEDDKDLLLSASKALSSSDIKIIIVPVGLETNFQQLGLIVKRPQYLFPLSSFDDFTSARTKGIAGYIKKTLDIVSYAQKVIYTFSEVPPSELWEAISLCSDVMEGAWYLLYGDQKKAWKVKEWIRESIDNIHNRLVSDSKICISLAVFGPLGAGKSFFLNFLLNQGLSKKYQVEYGPLPSAYGASQTPLPVNIKFGKKVQVLLHKQEEGVSPVVWFPEEELVNGTLERVNDLLKSKFQDVGSFSDAKCIELQGPFPVFYDLKERAMTTCGHLELEVDVEFVDVPGRGDETGNESIDIELSKADVILFFNSGESGRPVSSEDIAQVFRRREEFEFASRPKFVHVVNDRRKPSEVSSCDFNLLQEQNEEYLNRAWSSYLSSSKQDEPTSGCYTDVRAKLPQLTGEALLDKLTKESKVIYFHLENSGVLNSLKHVINDHVQNVKIKEMIHPFLLDVHLAAKTLRTRIGKSLTIEKKKSKTGKDEVKTVQVPFQMHCKYDENISLSLDSLKVSLGNFRCRLVDTCKNANLSKSDDFDELAEILCKTRVDQFCANSARAYLVHVLEKVQKQKPLGKYKKRWRSAGAEEKKDLFVEILHALIVRSITNRTGTREKQYKKSHFMLVEQLNKDVNELFAVRCSRDATRPLQMLNNRLKEVITFCTKSIREINPHPSLDMQTDIIIPDEMKENRENGTIPSQSRHEKIIKEMTDLLLKPAVKGADVIRKLESMLSLGKGPLAPRQPQSADQQRLWAMAVVKVLSDEEHFNILPEPRLTQGSHDPDVDILLEQARKRLFAHQKSSVTCKIVNEQAIPDKQIHLRKSSQEKNCLEVLVCSKMRDNLISIRTKFEDPSKQIAPIFMPTIRPGPTVGMRGNFFLEEDPWSKDVRIDDTDVEEEGEMVQEGRVEDLNIFLVVEQQHLEIVQSTINGLEVPKGRNMMYVVLPQNGRGIGVTRAIIKSLTECLEFSLYWTIDDDVQFMYQFDGNGRKWHKCSLTGGLLFGQEVWKTCLKKHVKEMTQDERDDLFDDVTRNWPSYAKKTKRSVSKLLVDDISFAKVQKNPGYLHSPFDTNILEDCGGDAAKEEEMKACEQKFIDECEKRIFQEDLNHIAGISIPHESSKRHDYMSKYPSADYMQSEQRFQVVLNNMCALKERNFVSDQIIFHDEEWQIKDINKRNTPYWGIRGSDKSFCRALTVGGVIGYQVIRVVHGHKRLINVFDRVGPSYIGSQSPHRSEDEDEESH</sequence>
<evidence type="ECO:0000313" key="3">
    <source>
        <dbReference type="Proteomes" id="UP001163046"/>
    </source>
</evidence>
<reference evidence="2" key="1">
    <citation type="submission" date="2023-01" db="EMBL/GenBank/DDBJ databases">
        <title>Genome assembly of the deep-sea coral Lophelia pertusa.</title>
        <authorList>
            <person name="Herrera S."/>
            <person name="Cordes E."/>
        </authorList>
    </citation>
    <scope>NUCLEOTIDE SEQUENCE</scope>
    <source>
        <strain evidence="2">USNM1676648</strain>
        <tissue evidence="2">Polyp</tissue>
    </source>
</reference>
<gene>
    <name evidence="2" type="ORF">OS493_011258</name>
</gene>
<name>A0A9X0CU83_9CNID</name>
<dbReference type="AlphaFoldDB" id="A0A9X0CU83"/>
<dbReference type="EMBL" id="MU826830">
    <property type="protein sequence ID" value="KAJ7373649.1"/>
    <property type="molecule type" value="Genomic_DNA"/>
</dbReference>
<organism evidence="2 3">
    <name type="scientific">Desmophyllum pertusum</name>
    <dbReference type="NCBI Taxonomy" id="174260"/>
    <lineage>
        <taxon>Eukaryota</taxon>
        <taxon>Metazoa</taxon>
        <taxon>Cnidaria</taxon>
        <taxon>Anthozoa</taxon>
        <taxon>Hexacorallia</taxon>
        <taxon>Scleractinia</taxon>
        <taxon>Caryophylliina</taxon>
        <taxon>Caryophylliidae</taxon>
        <taxon>Desmophyllum</taxon>
    </lineage>
</organism>
<proteinExistence type="predicted"/>
<dbReference type="PROSITE" id="PS50234">
    <property type="entry name" value="VWFA"/>
    <property type="match status" value="1"/>
</dbReference>
<dbReference type="InterPro" id="IPR002035">
    <property type="entry name" value="VWF_A"/>
</dbReference>
<keyword evidence="3" id="KW-1185">Reference proteome</keyword>
<accession>A0A9X0CU83</accession>
<protein>
    <recommendedName>
        <fullName evidence="1">VWFA domain-containing protein</fullName>
    </recommendedName>
</protein>
<dbReference type="OrthoDB" id="5964161at2759"/>
<evidence type="ECO:0000313" key="2">
    <source>
        <dbReference type="EMBL" id="KAJ7373649.1"/>
    </source>
</evidence>